<dbReference type="HOGENOM" id="CLU_2692022_0_0_1"/>
<feature type="chain" id="PRO_5002362675" description="Secreted protein" evidence="1">
    <location>
        <begin position="18"/>
        <end position="74"/>
    </location>
</feature>
<dbReference type="AlphaFoldDB" id="A0A0E0I9A5"/>
<keyword evidence="3" id="KW-1185">Reference proteome</keyword>
<dbReference type="EnsemblPlants" id="ONIVA08G08600.1">
    <property type="protein sequence ID" value="ONIVA08G08600.1"/>
    <property type="gene ID" value="ONIVA08G08600"/>
</dbReference>
<feature type="signal peptide" evidence="1">
    <location>
        <begin position="1"/>
        <end position="17"/>
    </location>
</feature>
<sequence length="74" mass="7737">MVQLGAGAPLWFFVVSALSLSRHQRPAQGLSGLRLTTSNTDENVRIHSATIGCAPFTTGYNGESTMKPTAMAGG</sequence>
<reference evidence="2" key="1">
    <citation type="submission" date="2015-04" db="UniProtKB">
        <authorList>
            <consortium name="EnsemblPlants"/>
        </authorList>
    </citation>
    <scope>IDENTIFICATION</scope>
    <source>
        <strain evidence="2">SL10</strain>
    </source>
</reference>
<evidence type="ECO:0000313" key="2">
    <source>
        <dbReference type="EnsemblPlants" id="ONIVA08G08600.1"/>
    </source>
</evidence>
<reference evidence="2" key="2">
    <citation type="submission" date="2018-04" db="EMBL/GenBank/DDBJ databases">
        <title>OnivRS2 (Oryza nivara Reference Sequence Version 2).</title>
        <authorList>
            <person name="Zhang J."/>
            <person name="Kudrna D."/>
            <person name="Lee S."/>
            <person name="Talag J."/>
            <person name="Rajasekar S."/>
            <person name="Welchert J."/>
            <person name="Hsing Y.-I."/>
            <person name="Wing R.A."/>
        </authorList>
    </citation>
    <scope>NUCLEOTIDE SEQUENCE [LARGE SCALE GENOMIC DNA]</scope>
    <source>
        <strain evidence="2">SL10</strain>
    </source>
</reference>
<organism evidence="2">
    <name type="scientific">Oryza nivara</name>
    <name type="common">Indian wild rice</name>
    <name type="synonym">Oryza sativa f. spontanea</name>
    <dbReference type="NCBI Taxonomy" id="4536"/>
    <lineage>
        <taxon>Eukaryota</taxon>
        <taxon>Viridiplantae</taxon>
        <taxon>Streptophyta</taxon>
        <taxon>Embryophyta</taxon>
        <taxon>Tracheophyta</taxon>
        <taxon>Spermatophyta</taxon>
        <taxon>Magnoliopsida</taxon>
        <taxon>Liliopsida</taxon>
        <taxon>Poales</taxon>
        <taxon>Poaceae</taxon>
        <taxon>BOP clade</taxon>
        <taxon>Oryzoideae</taxon>
        <taxon>Oryzeae</taxon>
        <taxon>Oryzinae</taxon>
        <taxon>Oryza</taxon>
    </lineage>
</organism>
<dbReference type="Proteomes" id="UP000006591">
    <property type="component" value="Chromosome 8"/>
</dbReference>
<dbReference type="Gramene" id="ONIVA08G08600.1">
    <property type="protein sequence ID" value="ONIVA08G08600.1"/>
    <property type="gene ID" value="ONIVA08G08600"/>
</dbReference>
<protein>
    <recommendedName>
        <fullName evidence="4">Secreted protein</fullName>
    </recommendedName>
</protein>
<proteinExistence type="predicted"/>
<evidence type="ECO:0008006" key="4">
    <source>
        <dbReference type="Google" id="ProtNLM"/>
    </source>
</evidence>
<accession>A0A0E0I9A5</accession>
<keyword evidence="1" id="KW-0732">Signal</keyword>
<evidence type="ECO:0000256" key="1">
    <source>
        <dbReference type="SAM" id="SignalP"/>
    </source>
</evidence>
<name>A0A0E0I9A5_ORYNI</name>
<evidence type="ECO:0000313" key="3">
    <source>
        <dbReference type="Proteomes" id="UP000006591"/>
    </source>
</evidence>